<evidence type="ECO:0000259" key="5">
    <source>
        <dbReference type="Pfam" id="PF01826"/>
    </source>
</evidence>
<keyword evidence="3" id="KW-1015">Disulfide bond</keyword>
<dbReference type="Gene3D" id="2.10.25.10">
    <property type="entry name" value="Laminin"/>
    <property type="match status" value="3"/>
</dbReference>
<evidence type="ECO:0000256" key="4">
    <source>
        <dbReference type="SAM" id="SignalP"/>
    </source>
</evidence>
<keyword evidence="1" id="KW-0646">Protease inhibitor</keyword>
<accession>A0AA39HUU5</accession>
<organism evidence="6 7">
    <name type="scientific">Steinernema hermaphroditum</name>
    <dbReference type="NCBI Taxonomy" id="289476"/>
    <lineage>
        <taxon>Eukaryota</taxon>
        <taxon>Metazoa</taxon>
        <taxon>Ecdysozoa</taxon>
        <taxon>Nematoda</taxon>
        <taxon>Chromadorea</taxon>
        <taxon>Rhabditida</taxon>
        <taxon>Tylenchina</taxon>
        <taxon>Panagrolaimomorpha</taxon>
        <taxon>Strongyloidoidea</taxon>
        <taxon>Steinernematidae</taxon>
        <taxon>Steinernema</taxon>
    </lineage>
</organism>
<keyword evidence="7" id="KW-1185">Reference proteome</keyword>
<dbReference type="EMBL" id="JAUCMV010000003">
    <property type="protein sequence ID" value="KAK0412462.1"/>
    <property type="molecule type" value="Genomic_DNA"/>
</dbReference>
<evidence type="ECO:0000256" key="1">
    <source>
        <dbReference type="ARBA" id="ARBA00022690"/>
    </source>
</evidence>
<feature type="domain" description="TIL" evidence="5">
    <location>
        <begin position="26"/>
        <end position="80"/>
    </location>
</feature>
<feature type="chain" id="PRO_5041425282" description="TIL domain-containing protein" evidence="4">
    <location>
        <begin position="20"/>
        <end position="208"/>
    </location>
</feature>
<dbReference type="Proteomes" id="UP001175271">
    <property type="component" value="Unassembled WGS sequence"/>
</dbReference>
<feature type="signal peptide" evidence="4">
    <location>
        <begin position="1"/>
        <end position="19"/>
    </location>
</feature>
<feature type="domain" description="TIL" evidence="5">
    <location>
        <begin position="84"/>
        <end position="136"/>
    </location>
</feature>
<evidence type="ECO:0000313" key="6">
    <source>
        <dbReference type="EMBL" id="KAK0412462.1"/>
    </source>
</evidence>
<dbReference type="AlphaFoldDB" id="A0AA39HUU5"/>
<keyword evidence="4" id="KW-0732">Signal</keyword>
<evidence type="ECO:0000313" key="7">
    <source>
        <dbReference type="Proteomes" id="UP001175271"/>
    </source>
</evidence>
<dbReference type="InterPro" id="IPR051368">
    <property type="entry name" value="SerProtInhib-TIL_Domain"/>
</dbReference>
<dbReference type="Pfam" id="PF01826">
    <property type="entry name" value="TIL"/>
    <property type="match status" value="3"/>
</dbReference>
<dbReference type="SUPFAM" id="SSF57567">
    <property type="entry name" value="Serine protease inhibitors"/>
    <property type="match status" value="3"/>
</dbReference>
<proteinExistence type="predicted"/>
<comment type="caution">
    <text evidence="6">The sequence shown here is derived from an EMBL/GenBank/DDBJ whole genome shotgun (WGS) entry which is preliminary data.</text>
</comment>
<dbReference type="InterPro" id="IPR036084">
    <property type="entry name" value="Ser_inhib-like_sf"/>
</dbReference>
<dbReference type="InterPro" id="IPR002919">
    <property type="entry name" value="TIL_dom"/>
</dbReference>
<protein>
    <recommendedName>
        <fullName evidence="5">TIL domain-containing protein</fullName>
    </recommendedName>
</protein>
<evidence type="ECO:0000256" key="3">
    <source>
        <dbReference type="ARBA" id="ARBA00023157"/>
    </source>
</evidence>
<keyword evidence="2" id="KW-0722">Serine protease inhibitor</keyword>
<sequence length="208" mass="23009">MASQKTILLSFLLFGLVLAGKRPPTCPKNEIWLSCGTCETTCENPVRPCTLECKKPGCYCPSSKGFVRDANGHCIHLSECKHECGLNEEWRQCATCERTCQNPNPICTMECKPARCMCKQGYVRDSSGTCIPEKDCGQQGKCGEHEHYAVGECLAPCERSCRTLHDDHLICPAVCVLSWCYCDEGYVRNDSGQCIPIQDCPATNPIKS</sequence>
<gene>
    <name evidence="6" type="ORF">QR680_006221</name>
</gene>
<feature type="domain" description="TIL" evidence="5">
    <location>
        <begin position="142"/>
        <end position="200"/>
    </location>
</feature>
<evidence type="ECO:0000256" key="2">
    <source>
        <dbReference type="ARBA" id="ARBA00022900"/>
    </source>
</evidence>
<dbReference type="GO" id="GO:0004867">
    <property type="term" value="F:serine-type endopeptidase inhibitor activity"/>
    <property type="evidence" value="ECO:0007669"/>
    <property type="project" value="UniProtKB-KW"/>
</dbReference>
<name>A0AA39HUU5_9BILA</name>
<dbReference type="PANTHER" id="PTHR23259">
    <property type="entry name" value="RIDDLE"/>
    <property type="match status" value="1"/>
</dbReference>
<reference evidence="6" key="1">
    <citation type="submission" date="2023-06" db="EMBL/GenBank/DDBJ databases">
        <title>Genomic analysis of the entomopathogenic nematode Steinernema hermaphroditum.</title>
        <authorList>
            <person name="Schwarz E.M."/>
            <person name="Heppert J.K."/>
            <person name="Baniya A."/>
            <person name="Schwartz H.T."/>
            <person name="Tan C.-H."/>
            <person name="Antoshechkin I."/>
            <person name="Sternberg P.W."/>
            <person name="Goodrich-Blair H."/>
            <person name="Dillman A.R."/>
        </authorList>
    </citation>
    <scope>NUCLEOTIDE SEQUENCE</scope>
    <source>
        <strain evidence="6">PS9179</strain>
        <tissue evidence="6">Whole animal</tissue>
    </source>
</reference>
<dbReference type="PANTHER" id="PTHR23259:SF70">
    <property type="entry name" value="ACCESSORY GLAND PROTEIN ACP62F-RELATED"/>
    <property type="match status" value="1"/>
</dbReference>
<dbReference type="CDD" id="cd19941">
    <property type="entry name" value="TIL"/>
    <property type="match status" value="3"/>
</dbReference>